<feature type="transmembrane region" description="Helical" evidence="1">
    <location>
        <begin position="45"/>
        <end position="66"/>
    </location>
</feature>
<keyword evidence="1" id="KW-1133">Transmembrane helix</keyword>
<dbReference type="HOGENOM" id="CLU_1684223_0_0_6"/>
<name>C7R5Q4_KANKD</name>
<keyword evidence="1" id="KW-0472">Membrane</keyword>
<accession>C7R5Q4</accession>
<dbReference type="InParanoid" id="C7R5Q4"/>
<dbReference type="OrthoDB" id="6195650at2"/>
<keyword evidence="3" id="KW-1185">Reference proteome</keyword>
<evidence type="ECO:0000313" key="2">
    <source>
        <dbReference type="EMBL" id="ACV27228.1"/>
    </source>
</evidence>
<feature type="transmembrane region" description="Helical" evidence="1">
    <location>
        <begin position="16"/>
        <end position="33"/>
    </location>
</feature>
<organism evidence="2 3">
    <name type="scientific">Kangiella koreensis (strain DSM 16069 / JCM 12317 / KCTC 12182 / SW-125)</name>
    <dbReference type="NCBI Taxonomy" id="523791"/>
    <lineage>
        <taxon>Bacteria</taxon>
        <taxon>Pseudomonadati</taxon>
        <taxon>Pseudomonadota</taxon>
        <taxon>Gammaproteobacteria</taxon>
        <taxon>Kangiellales</taxon>
        <taxon>Kangiellaceae</taxon>
        <taxon>Kangiella</taxon>
    </lineage>
</organism>
<gene>
    <name evidence="2" type="ordered locus">Kkor_1816</name>
</gene>
<dbReference type="RefSeq" id="WP_015780833.1">
    <property type="nucleotide sequence ID" value="NC_013166.1"/>
</dbReference>
<proteinExistence type="predicted"/>
<feature type="transmembrane region" description="Helical" evidence="1">
    <location>
        <begin position="86"/>
        <end position="113"/>
    </location>
</feature>
<evidence type="ECO:0000313" key="3">
    <source>
        <dbReference type="Proteomes" id="UP000001231"/>
    </source>
</evidence>
<dbReference type="STRING" id="523791.Kkor_1816"/>
<dbReference type="EMBL" id="CP001707">
    <property type="protein sequence ID" value="ACV27228.1"/>
    <property type="molecule type" value="Genomic_DNA"/>
</dbReference>
<sequence length="156" mass="17331">MKQNNCAETVDRMQRGVAWGMLLCGITYLFIIAEELTPKGTLNNVLDMITMGGVVITMAVTLVAMWPALKQKLGGQLIGPKEPEGFVSGAMLVSFKNGWIVTTLSITILLSFSSRLELLELPLRFYFTSLFAIAVLSASLSFFWLTREDDLENMEE</sequence>
<feature type="transmembrane region" description="Helical" evidence="1">
    <location>
        <begin position="125"/>
        <end position="145"/>
    </location>
</feature>
<evidence type="ECO:0000256" key="1">
    <source>
        <dbReference type="SAM" id="Phobius"/>
    </source>
</evidence>
<reference evidence="2 3" key="1">
    <citation type="journal article" date="2009" name="Stand. Genomic Sci.">
        <title>Complete genome sequence of Kangiella koreensis type strain (SW-125).</title>
        <authorList>
            <person name="Han C."/>
            <person name="Sikorski J."/>
            <person name="Lapidus A."/>
            <person name="Nolan M."/>
            <person name="Glavina Del Rio T."/>
            <person name="Tice H."/>
            <person name="Cheng J.F."/>
            <person name="Lucas S."/>
            <person name="Chen F."/>
            <person name="Copeland A."/>
            <person name="Ivanova N."/>
            <person name="Mavromatis K."/>
            <person name="Ovchinnikova G."/>
            <person name="Pati A."/>
            <person name="Bruce D."/>
            <person name="Goodwin L."/>
            <person name="Pitluck S."/>
            <person name="Chen A."/>
            <person name="Palaniappan K."/>
            <person name="Land M."/>
            <person name="Hauser L."/>
            <person name="Chang Y.J."/>
            <person name="Jeffries C.D."/>
            <person name="Chain P."/>
            <person name="Saunders E."/>
            <person name="Brettin T."/>
            <person name="Goker M."/>
            <person name="Tindall B.J."/>
            <person name="Bristow J."/>
            <person name="Eisen J.A."/>
            <person name="Markowitz V."/>
            <person name="Hugenholtz P."/>
            <person name="Kyrpides N.C."/>
            <person name="Klenk H.P."/>
            <person name="Detter J.C."/>
        </authorList>
    </citation>
    <scope>NUCLEOTIDE SEQUENCE [LARGE SCALE GENOMIC DNA]</scope>
    <source>
        <strain evidence="3">DSM 16069 / KCTC 12182 / SW-125</strain>
    </source>
</reference>
<dbReference type="Proteomes" id="UP000001231">
    <property type="component" value="Chromosome"/>
</dbReference>
<keyword evidence="1" id="KW-0812">Transmembrane</keyword>
<dbReference type="KEGG" id="kko:Kkor_1816"/>
<dbReference type="AlphaFoldDB" id="C7R5Q4"/>
<protein>
    <submittedName>
        <fullName evidence="2">Uncharacterized protein</fullName>
    </submittedName>
</protein>